<gene>
    <name evidence="1" type="ORF">S01H1_11138</name>
</gene>
<comment type="caution">
    <text evidence="1">The sequence shown here is derived from an EMBL/GenBank/DDBJ whole genome shotgun (WGS) entry which is preliminary data.</text>
</comment>
<dbReference type="AlphaFoldDB" id="X0SME3"/>
<proteinExistence type="predicted"/>
<dbReference type="EMBL" id="BARS01005678">
    <property type="protein sequence ID" value="GAF77022.1"/>
    <property type="molecule type" value="Genomic_DNA"/>
</dbReference>
<accession>X0SME3</accession>
<protein>
    <submittedName>
        <fullName evidence="1">Uncharacterized protein</fullName>
    </submittedName>
</protein>
<evidence type="ECO:0000313" key="1">
    <source>
        <dbReference type="EMBL" id="GAF77022.1"/>
    </source>
</evidence>
<sequence length="134" mass="15202">MQFNFQGKTILVEKSGNKYNIDKLLYISGAIVEAWNKLSDRLGDGKFGWVDVLRTGLDIKEIGFDVAENFEEIKNEITDLSQDELNELARFLMGAFGLSHTEAHNVITNIVLASLNVVYNFVSIYRHAQHLPKK</sequence>
<name>X0SME3_9ZZZZ</name>
<reference evidence="1" key="1">
    <citation type="journal article" date="2014" name="Front. Microbiol.">
        <title>High frequency of phylogenetically diverse reductive dehalogenase-homologous genes in deep subseafloor sedimentary metagenomes.</title>
        <authorList>
            <person name="Kawai M."/>
            <person name="Futagami T."/>
            <person name="Toyoda A."/>
            <person name="Takaki Y."/>
            <person name="Nishi S."/>
            <person name="Hori S."/>
            <person name="Arai W."/>
            <person name="Tsubouchi T."/>
            <person name="Morono Y."/>
            <person name="Uchiyama I."/>
            <person name="Ito T."/>
            <person name="Fujiyama A."/>
            <person name="Inagaki F."/>
            <person name="Takami H."/>
        </authorList>
    </citation>
    <scope>NUCLEOTIDE SEQUENCE</scope>
    <source>
        <strain evidence="1">Expedition CK06-06</strain>
    </source>
</reference>
<organism evidence="1">
    <name type="scientific">marine sediment metagenome</name>
    <dbReference type="NCBI Taxonomy" id="412755"/>
    <lineage>
        <taxon>unclassified sequences</taxon>
        <taxon>metagenomes</taxon>
        <taxon>ecological metagenomes</taxon>
    </lineage>
</organism>